<evidence type="ECO:0000313" key="1">
    <source>
        <dbReference type="EMBL" id="KAH3823128.1"/>
    </source>
</evidence>
<organism evidence="1 2">
    <name type="scientific">Dreissena polymorpha</name>
    <name type="common">Zebra mussel</name>
    <name type="synonym">Mytilus polymorpha</name>
    <dbReference type="NCBI Taxonomy" id="45954"/>
    <lineage>
        <taxon>Eukaryota</taxon>
        <taxon>Metazoa</taxon>
        <taxon>Spiralia</taxon>
        <taxon>Lophotrochozoa</taxon>
        <taxon>Mollusca</taxon>
        <taxon>Bivalvia</taxon>
        <taxon>Autobranchia</taxon>
        <taxon>Heteroconchia</taxon>
        <taxon>Euheterodonta</taxon>
        <taxon>Imparidentia</taxon>
        <taxon>Neoheterodontei</taxon>
        <taxon>Myida</taxon>
        <taxon>Dreissenoidea</taxon>
        <taxon>Dreissenidae</taxon>
        <taxon>Dreissena</taxon>
    </lineage>
</organism>
<sequence>MEHLLPYAETLTESGSDLLVEILLTAAGDRLSSFSISADDDCDIEVALRPSEQLKKSTREPTLDDHDFVENGPYKRSFRDKAVKLLREAKMQPEDKLLNVSLIFSGEH</sequence>
<gene>
    <name evidence="1" type="ORF">DPMN_124927</name>
</gene>
<accession>A0A9D4JWN3</accession>
<protein>
    <submittedName>
        <fullName evidence="1">Uncharacterized protein</fullName>
    </submittedName>
</protein>
<evidence type="ECO:0000313" key="2">
    <source>
        <dbReference type="Proteomes" id="UP000828390"/>
    </source>
</evidence>
<comment type="caution">
    <text evidence="1">The sequence shown here is derived from an EMBL/GenBank/DDBJ whole genome shotgun (WGS) entry which is preliminary data.</text>
</comment>
<keyword evidence="2" id="KW-1185">Reference proteome</keyword>
<dbReference type="EMBL" id="JAIWYP010000005">
    <property type="protein sequence ID" value="KAH3823128.1"/>
    <property type="molecule type" value="Genomic_DNA"/>
</dbReference>
<proteinExistence type="predicted"/>
<name>A0A9D4JWN3_DREPO</name>
<reference evidence="1" key="1">
    <citation type="journal article" date="2019" name="bioRxiv">
        <title>The Genome of the Zebra Mussel, Dreissena polymorpha: A Resource for Invasive Species Research.</title>
        <authorList>
            <person name="McCartney M.A."/>
            <person name="Auch B."/>
            <person name="Kono T."/>
            <person name="Mallez S."/>
            <person name="Zhang Y."/>
            <person name="Obille A."/>
            <person name="Becker A."/>
            <person name="Abrahante J.E."/>
            <person name="Garbe J."/>
            <person name="Badalamenti J.P."/>
            <person name="Herman A."/>
            <person name="Mangelson H."/>
            <person name="Liachko I."/>
            <person name="Sullivan S."/>
            <person name="Sone E.D."/>
            <person name="Koren S."/>
            <person name="Silverstein K.A.T."/>
            <person name="Beckman K.B."/>
            <person name="Gohl D.M."/>
        </authorList>
    </citation>
    <scope>NUCLEOTIDE SEQUENCE</scope>
    <source>
        <strain evidence="1">Duluth1</strain>
        <tissue evidence="1">Whole animal</tissue>
    </source>
</reference>
<reference evidence="1" key="2">
    <citation type="submission" date="2020-11" db="EMBL/GenBank/DDBJ databases">
        <authorList>
            <person name="McCartney M.A."/>
            <person name="Auch B."/>
            <person name="Kono T."/>
            <person name="Mallez S."/>
            <person name="Becker A."/>
            <person name="Gohl D.M."/>
            <person name="Silverstein K.A.T."/>
            <person name="Koren S."/>
            <person name="Bechman K.B."/>
            <person name="Herman A."/>
            <person name="Abrahante J.E."/>
            <person name="Garbe J."/>
        </authorList>
    </citation>
    <scope>NUCLEOTIDE SEQUENCE</scope>
    <source>
        <strain evidence="1">Duluth1</strain>
        <tissue evidence="1">Whole animal</tissue>
    </source>
</reference>
<dbReference type="Proteomes" id="UP000828390">
    <property type="component" value="Unassembled WGS sequence"/>
</dbReference>
<dbReference type="AlphaFoldDB" id="A0A9D4JWN3"/>